<reference evidence="12" key="1">
    <citation type="journal article" date="2019" name="bioRxiv">
        <title>The Genome of the Zebra Mussel, Dreissena polymorpha: A Resource for Invasive Species Research.</title>
        <authorList>
            <person name="McCartney M.A."/>
            <person name="Auch B."/>
            <person name="Kono T."/>
            <person name="Mallez S."/>
            <person name="Zhang Y."/>
            <person name="Obille A."/>
            <person name="Becker A."/>
            <person name="Abrahante J.E."/>
            <person name="Garbe J."/>
            <person name="Badalamenti J.P."/>
            <person name="Herman A."/>
            <person name="Mangelson H."/>
            <person name="Liachko I."/>
            <person name="Sullivan S."/>
            <person name="Sone E.D."/>
            <person name="Koren S."/>
            <person name="Silverstein K.A.T."/>
            <person name="Beckman K.B."/>
            <person name="Gohl D.M."/>
        </authorList>
    </citation>
    <scope>NUCLEOTIDE SEQUENCE</scope>
    <source>
        <strain evidence="12">Duluth1</strain>
        <tissue evidence="12">Whole animal</tissue>
    </source>
</reference>
<dbReference type="CDD" id="cd00637">
    <property type="entry name" value="7tm_classA_rhodopsin-like"/>
    <property type="match status" value="1"/>
</dbReference>
<keyword evidence="3 10" id="KW-1133">Transmembrane helix</keyword>
<dbReference type="PANTHER" id="PTHR24238">
    <property type="entry name" value="G-PROTEIN COUPLED RECEPTOR"/>
    <property type="match status" value="1"/>
</dbReference>
<feature type="transmembrane region" description="Helical" evidence="10">
    <location>
        <begin position="191"/>
        <end position="217"/>
    </location>
</feature>
<evidence type="ECO:0000256" key="2">
    <source>
        <dbReference type="ARBA" id="ARBA00022692"/>
    </source>
</evidence>
<dbReference type="GO" id="GO:0004930">
    <property type="term" value="F:G protein-coupled receptor activity"/>
    <property type="evidence" value="ECO:0007669"/>
    <property type="project" value="UniProtKB-KW"/>
</dbReference>
<evidence type="ECO:0000256" key="8">
    <source>
        <dbReference type="RuleBase" id="RU000688"/>
    </source>
</evidence>
<accession>A0A9D4FJJ6</accession>
<feature type="transmembrane region" description="Helical" evidence="10">
    <location>
        <begin position="27"/>
        <end position="47"/>
    </location>
</feature>
<feature type="region of interest" description="Disordered" evidence="9">
    <location>
        <begin position="241"/>
        <end position="280"/>
    </location>
</feature>
<dbReference type="PRINTS" id="PR00237">
    <property type="entry name" value="GPCRRHODOPSN"/>
</dbReference>
<feature type="transmembrane region" description="Helical" evidence="10">
    <location>
        <begin position="59"/>
        <end position="81"/>
    </location>
</feature>
<dbReference type="GO" id="GO:0016020">
    <property type="term" value="C:membrane"/>
    <property type="evidence" value="ECO:0007669"/>
    <property type="project" value="UniProtKB-SubCell"/>
</dbReference>
<keyword evidence="7 8" id="KW-0807">Transducer</keyword>
<organism evidence="12 13">
    <name type="scientific">Dreissena polymorpha</name>
    <name type="common">Zebra mussel</name>
    <name type="synonym">Mytilus polymorpha</name>
    <dbReference type="NCBI Taxonomy" id="45954"/>
    <lineage>
        <taxon>Eukaryota</taxon>
        <taxon>Metazoa</taxon>
        <taxon>Spiralia</taxon>
        <taxon>Lophotrochozoa</taxon>
        <taxon>Mollusca</taxon>
        <taxon>Bivalvia</taxon>
        <taxon>Autobranchia</taxon>
        <taxon>Heteroconchia</taxon>
        <taxon>Euheterodonta</taxon>
        <taxon>Imparidentia</taxon>
        <taxon>Neoheterodontei</taxon>
        <taxon>Myida</taxon>
        <taxon>Dreissenoidea</taxon>
        <taxon>Dreissenidae</taxon>
        <taxon>Dreissena</taxon>
    </lineage>
</organism>
<evidence type="ECO:0000256" key="5">
    <source>
        <dbReference type="ARBA" id="ARBA00023136"/>
    </source>
</evidence>
<dbReference type="Pfam" id="PF00001">
    <property type="entry name" value="7tm_1"/>
    <property type="match status" value="1"/>
</dbReference>
<feature type="compositionally biased region" description="Polar residues" evidence="9">
    <location>
        <begin position="242"/>
        <end position="253"/>
    </location>
</feature>
<evidence type="ECO:0000256" key="4">
    <source>
        <dbReference type="ARBA" id="ARBA00023040"/>
    </source>
</evidence>
<feature type="transmembrane region" description="Helical" evidence="10">
    <location>
        <begin position="101"/>
        <end position="119"/>
    </location>
</feature>
<dbReference type="AlphaFoldDB" id="A0A9D4FJJ6"/>
<keyword evidence="5 10" id="KW-0472">Membrane</keyword>
<dbReference type="InterPro" id="IPR017452">
    <property type="entry name" value="GPCR_Rhodpsn_7TM"/>
</dbReference>
<comment type="subcellular location">
    <subcellularLocation>
        <location evidence="1">Membrane</location>
        <topology evidence="1">Multi-pass membrane protein</topology>
    </subcellularLocation>
</comment>
<reference evidence="12" key="2">
    <citation type="submission" date="2020-11" db="EMBL/GenBank/DDBJ databases">
        <authorList>
            <person name="McCartney M.A."/>
            <person name="Auch B."/>
            <person name="Kono T."/>
            <person name="Mallez S."/>
            <person name="Becker A."/>
            <person name="Gohl D.M."/>
            <person name="Silverstein K.A.T."/>
            <person name="Koren S."/>
            <person name="Bechman K.B."/>
            <person name="Herman A."/>
            <person name="Abrahante J.E."/>
            <person name="Garbe J."/>
        </authorList>
    </citation>
    <scope>NUCLEOTIDE SEQUENCE</scope>
    <source>
        <strain evidence="12">Duluth1</strain>
        <tissue evidence="12">Whole animal</tissue>
    </source>
</reference>
<dbReference type="PANTHER" id="PTHR24238:SF47">
    <property type="entry name" value="ECDYSTEROIDS_DOPAMINE RECEPTOR-RELATED"/>
    <property type="match status" value="1"/>
</dbReference>
<gene>
    <name evidence="12" type="ORF">DPMN_152792</name>
</gene>
<feature type="compositionally biased region" description="Polar residues" evidence="9">
    <location>
        <begin position="267"/>
        <end position="280"/>
    </location>
</feature>
<protein>
    <recommendedName>
        <fullName evidence="11">G-protein coupled receptors family 1 profile domain-containing protein</fullName>
    </recommendedName>
</protein>
<comment type="similarity">
    <text evidence="8">Belongs to the G-protein coupled receptor 1 family.</text>
</comment>
<keyword evidence="6 8" id="KW-0675">Receptor</keyword>
<keyword evidence="4 8" id="KW-0297">G-protein coupled receptor</keyword>
<feature type="transmembrane region" description="Helical" evidence="10">
    <location>
        <begin position="359"/>
        <end position="376"/>
    </location>
</feature>
<dbReference type="PROSITE" id="PS00237">
    <property type="entry name" value="G_PROTEIN_RECEP_F1_1"/>
    <property type="match status" value="1"/>
</dbReference>
<evidence type="ECO:0000256" key="3">
    <source>
        <dbReference type="ARBA" id="ARBA00022989"/>
    </source>
</evidence>
<dbReference type="SUPFAM" id="SSF81321">
    <property type="entry name" value="Family A G protein-coupled receptor-like"/>
    <property type="match status" value="1"/>
</dbReference>
<dbReference type="PROSITE" id="PS50262">
    <property type="entry name" value="G_PROTEIN_RECEP_F1_2"/>
    <property type="match status" value="1"/>
</dbReference>
<evidence type="ECO:0000256" key="10">
    <source>
        <dbReference type="SAM" id="Phobius"/>
    </source>
</evidence>
<evidence type="ECO:0000256" key="1">
    <source>
        <dbReference type="ARBA" id="ARBA00004141"/>
    </source>
</evidence>
<name>A0A9D4FJJ6_DREPO</name>
<evidence type="ECO:0000259" key="11">
    <source>
        <dbReference type="PROSITE" id="PS50262"/>
    </source>
</evidence>
<feature type="transmembrane region" description="Helical" evidence="10">
    <location>
        <begin position="140"/>
        <end position="160"/>
    </location>
</feature>
<feature type="transmembrane region" description="Helical" evidence="10">
    <location>
        <begin position="315"/>
        <end position="339"/>
    </location>
</feature>
<keyword evidence="2 8" id="KW-0812">Transmembrane</keyword>
<feature type="domain" description="G-protein coupled receptors family 1 profile" evidence="11">
    <location>
        <begin position="41"/>
        <end position="373"/>
    </location>
</feature>
<dbReference type="Proteomes" id="UP000828390">
    <property type="component" value="Unassembled WGS sequence"/>
</dbReference>
<dbReference type="EMBL" id="JAIWYP010000007">
    <property type="protein sequence ID" value="KAH3799186.1"/>
    <property type="molecule type" value="Genomic_DNA"/>
</dbReference>
<evidence type="ECO:0000256" key="6">
    <source>
        <dbReference type="ARBA" id="ARBA00023170"/>
    </source>
</evidence>
<comment type="caution">
    <text evidence="12">The sequence shown here is derived from an EMBL/GenBank/DDBJ whole genome shotgun (WGS) entry which is preliminary data.</text>
</comment>
<evidence type="ECO:0000313" key="13">
    <source>
        <dbReference type="Proteomes" id="UP000828390"/>
    </source>
</evidence>
<dbReference type="Gene3D" id="1.20.1070.10">
    <property type="entry name" value="Rhodopsin 7-helix transmembrane proteins"/>
    <property type="match status" value="1"/>
</dbReference>
<keyword evidence="13" id="KW-1185">Reference proteome</keyword>
<proteinExistence type="inferred from homology"/>
<sequence>MSFGGNRSDAYLLKEVNSKITSSMTPVIVYLSVLMFFGLLGNILVCYYYGWKTGRSSHAVFICTVAVFDLISCGVSIPIEIVDITFFYTFRNGGLCKFLRFINYIVTTGSAFTLLVVSVDRFRRVCRPFKKQLNLKKSKVMCGISVVVAVVYSWPALVFYTSVHVNLTASNGKTITGYDCTTTKDSGYNTYLWIFNGVYLVTFLASTTILCVMYSFVGRSILGHKRKSQLYSRPISEVRGLNYTNSDTSQTKKGNQRTHGRAEESVPSENSNIDQDNNPGNVIKNVEINKDVNDEQSGDSNTRRKKSIEIKSKKYTMIMIVITAIFIISFLPHLVLIILDEFLTFHKTTASQVAFQFGVRSYFLNSAINPLVYGFFNPKFRLFYSSKLCRCFQYQTPAGGISTSSGAT</sequence>
<evidence type="ECO:0000313" key="12">
    <source>
        <dbReference type="EMBL" id="KAH3799186.1"/>
    </source>
</evidence>
<evidence type="ECO:0000256" key="7">
    <source>
        <dbReference type="ARBA" id="ARBA00023224"/>
    </source>
</evidence>
<dbReference type="InterPro" id="IPR000276">
    <property type="entry name" value="GPCR_Rhodpsn"/>
</dbReference>
<evidence type="ECO:0000256" key="9">
    <source>
        <dbReference type="SAM" id="MobiDB-lite"/>
    </source>
</evidence>